<proteinExistence type="predicted"/>
<dbReference type="EMBL" id="MLJW01000785">
    <property type="protein sequence ID" value="OIQ82611.1"/>
    <property type="molecule type" value="Genomic_DNA"/>
</dbReference>
<protein>
    <submittedName>
        <fullName evidence="2">Uncharacterized protein</fullName>
    </submittedName>
</protein>
<dbReference type="AlphaFoldDB" id="A0A1J5QYS7"/>
<name>A0A1J5QYS7_9ZZZZ</name>
<evidence type="ECO:0000256" key="1">
    <source>
        <dbReference type="SAM" id="MobiDB-lite"/>
    </source>
</evidence>
<organism evidence="2">
    <name type="scientific">mine drainage metagenome</name>
    <dbReference type="NCBI Taxonomy" id="410659"/>
    <lineage>
        <taxon>unclassified sequences</taxon>
        <taxon>metagenomes</taxon>
        <taxon>ecological metagenomes</taxon>
    </lineage>
</organism>
<sequence>MVDAELLGVVAVLVGDARRDHDHRQVARALVGANVAREVEAVHARHLDVGQHDVGQRALQLLERVEAVLGQHHVVAVAAEEALGHAAHRDRVVDHQHGVGRHQRQIVEIGLERARRAGAGARLVHQPRGLRAVHRGQRDRVVDQHQAAFGQQRHPGQTRYARQLRAEVLDHDFLVAEHFVDQQRDALRRRTHQHQWHAAPGGLGAGAAVAGQRAEPVAGQLVVGVAPVALLRRAGGLGRLDAHDAVDQVRRHRVDAVADAQQHDLRHRGGQRQHQREGAAAPRRRLHFDAAAERARVVAHDVESDAAAGHRVGFAHAGKAGAEDQLVQLRGVGLRVGREQAEAARTRGDRRVVEPGAVVSHRDAHFAAFLAHAQAHRSGRRLARGGALRRRFQPVRDRVAQQVVEGAGHSIQHAAVDLDGAADDVERDRLARVLAGLAHRAVQALGDAVELDHARAQQIALQVAGQARLARQVVVGGLQGSRQRVLHQRQVVDRLGHHPRQFLEAREAIELERVEVAAVNARGLRARGHLRVGLQFDVAHLGAQPLEVVAEVAAARADLAEFGFQTRARDADFADLIDQAVEQRGAHAHRLRGQPRARRGLRRWRRGRRRIKRRAGHRRRRSCRRGRGRRRCLVHRLAGRRLWRSPELAFAQTLEARGQRVAACGQFEHRAGVGHAVGAEQRFDVGFQPMRGVAQHHRAGHARAALERVQQAHRLLRRGCVVRLRLPAPQRRRELRQQLGGFELEHREQLGVDRVDQFGRRAGKRRDTWRRARRALRERRSIGRRGANAQPIRQRVERVFQRRRCVAQEAGRELMQQAADVVDRGAEQRGVARVDRVRSLALQLDQRLEAFSQVADAAQSDGA</sequence>
<gene>
    <name evidence="2" type="ORF">GALL_355940</name>
</gene>
<accession>A0A1J5QYS7</accession>
<comment type="caution">
    <text evidence="2">The sequence shown here is derived from an EMBL/GenBank/DDBJ whole genome shotgun (WGS) entry which is preliminary data.</text>
</comment>
<evidence type="ECO:0000313" key="2">
    <source>
        <dbReference type="EMBL" id="OIQ82611.1"/>
    </source>
</evidence>
<reference evidence="2" key="1">
    <citation type="submission" date="2016-10" db="EMBL/GenBank/DDBJ databases">
        <title>Sequence of Gallionella enrichment culture.</title>
        <authorList>
            <person name="Poehlein A."/>
            <person name="Muehling M."/>
            <person name="Daniel R."/>
        </authorList>
    </citation>
    <scope>NUCLEOTIDE SEQUENCE</scope>
</reference>
<feature type="region of interest" description="Disordered" evidence="1">
    <location>
        <begin position="262"/>
        <end position="282"/>
    </location>
</feature>